<dbReference type="EMBL" id="HBFW01009042">
    <property type="protein sequence ID" value="CAD8934834.1"/>
    <property type="molecule type" value="Transcribed_RNA"/>
</dbReference>
<reference evidence="1" key="1">
    <citation type="submission" date="2021-01" db="EMBL/GenBank/DDBJ databases">
        <authorList>
            <person name="Corre E."/>
            <person name="Pelletier E."/>
            <person name="Niang G."/>
            <person name="Scheremetjew M."/>
            <person name="Finn R."/>
            <person name="Kale V."/>
            <person name="Holt S."/>
            <person name="Cochrane G."/>
            <person name="Meng A."/>
            <person name="Brown T."/>
            <person name="Cohen L."/>
        </authorList>
    </citation>
    <scope>NUCLEOTIDE SEQUENCE</scope>
    <source>
        <strain evidence="1">ECT3854</strain>
    </source>
</reference>
<proteinExistence type="predicted"/>
<evidence type="ECO:0000313" key="1">
    <source>
        <dbReference type="EMBL" id="CAD8934834.1"/>
    </source>
</evidence>
<sequence>MTKDVNDESAGWDNIKISAHINCSTPMTGTNHPPSCVPSLQIHSEDFEDEDLTGWTNGVIEGSTGFTTFLGRYGKSNSGPGKDPFKTFGGIPRHATSVTFQFHFYEIDGWDMPDQAVLVVNDKSLDLGNFEEHLDENNRSATAHGMKFQLVSEGPPAHIGFNSEMKDQKHLITVTIPSSFYEIGGELNVMFQVRTTADNIDSESAGWDDIKITAHFNCPSLAPTTSSPTNCLPSRELYNEDFEDNGLTGWTNGVLQYSTEFTTFLGRYGNNNSGPGKDPYKTYRIPSDATSIILEFNFYELDSWDGRYEADQAILVVNNKSLSLGRFDMYDNENGRNGSAHYMTFELSSEADPFNIGFGSFFDQKHLVKVTIPSNFYEETGEITIMFQTRLSESMLDDESAGWDNIKITASFRC</sequence>
<organism evidence="1">
    <name type="scientific">Cyclophora tenuis</name>
    <name type="common">Marine diatom</name>
    <dbReference type="NCBI Taxonomy" id="216820"/>
    <lineage>
        <taxon>Eukaryota</taxon>
        <taxon>Sar</taxon>
        <taxon>Stramenopiles</taxon>
        <taxon>Ochrophyta</taxon>
        <taxon>Bacillariophyta</taxon>
        <taxon>Fragilariophyceae</taxon>
        <taxon>Fragilariophycidae</taxon>
        <taxon>Cyclophorales</taxon>
        <taxon>Cyclophoraceae</taxon>
        <taxon>Cyclophora</taxon>
    </lineage>
</organism>
<protein>
    <submittedName>
        <fullName evidence="1">Uncharacterized protein</fullName>
    </submittedName>
</protein>
<dbReference type="AlphaFoldDB" id="A0A7S1GIN0"/>
<gene>
    <name evidence="1" type="ORF">CTEN0397_LOCUS5867</name>
</gene>
<name>A0A7S1GIN0_CYCTE</name>
<accession>A0A7S1GIN0</accession>